<evidence type="ECO:0000256" key="2">
    <source>
        <dbReference type="ARBA" id="ARBA00022771"/>
    </source>
</evidence>
<name>A0A423WF12_9PEZI</name>
<feature type="domain" description="RING-type" evidence="6">
    <location>
        <begin position="111"/>
        <end position="135"/>
    </location>
</feature>
<dbReference type="InterPro" id="IPR013083">
    <property type="entry name" value="Znf_RING/FYVE/PHD"/>
</dbReference>
<comment type="caution">
    <text evidence="7">The sequence shown here is derived from an EMBL/GenBank/DDBJ whole genome shotgun (WGS) entry which is preliminary data.</text>
</comment>
<dbReference type="PANTHER" id="PTHR22763:SF190">
    <property type="entry name" value="RING FINGER PROTEIN 24"/>
    <property type="match status" value="1"/>
</dbReference>
<evidence type="ECO:0000259" key="6">
    <source>
        <dbReference type="PROSITE" id="PS50089"/>
    </source>
</evidence>
<dbReference type="AlphaFoldDB" id="A0A423WF12"/>
<keyword evidence="2 4" id="KW-0863">Zinc-finger</keyword>
<dbReference type="PANTHER" id="PTHR22763">
    <property type="entry name" value="RING ZINC FINGER PROTEIN"/>
    <property type="match status" value="1"/>
</dbReference>
<dbReference type="Pfam" id="PF13639">
    <property type="entry name" value="zf-RING_2"/>
    <property type="match status" value="1"/>
</dbReference>
<dbReference type="STRING" id="356882.A0A423WF12"/>
<dbReference type="GO" id="GO:0012505">
    <property type="term" value="C:endomembrane system"/>
    <property type="evidence" value="ECO:0007669"/>
    <property type="project" value="TreeGrafter"/>
</dbReference>
<dbReference type="GO" id="GO:0008270">
    <property type="term" value="F:zinc ion binding"/>
    <property type="evidence" value="ECO:0007669"/>
    <property type="project" value="UniProtKB-KW"/>
</dbReference>
<keyword evidence="8" id="KW-1185">Reference proteome</keyword>
<dbReference type="PROSITE" id="PS50089">
    <property type="entry name" value="ZF_RING_2"/>
    <property type="match status" value="1"/>
</dbReference>
<keyword evidence="1" id="KW-0479">Metal-binding</keyword>
<accession>A0A423WF12</accession>
<evidence type="ECO:0000256" key="3">
    <source>
        <dbReference type="ARBA" id="ARBA00022833"/>
    </source>
</evidence>
<dbReference type="EMBL" id="LKEA01000018">
    <property type="protein sequence ID" value="ROW01855.1"/>
    <property type="molecule type" value="Genomic_DNA"/>
</dbReference>
<dbReference type="GO" id="GO:0043161">
    <property type="term" value="P:proteasome-mediated ubiquitin-dependent protein catabolic process"/>
    <property type="evidence" value="ECO:0007669"/>
    <property type="project" value="TreeGrafter"/>
</dbReference>
<evidence type="ECO:0000313" key="7">
    <source>
        <dbReference type="EMBL" id="ROW01855.1"/>
    </source>
</evidence>
<evidence type="ECO:0000256" key="5">
    <source>
        <dbReference type="SAM" id="MobiDB-lite"/>
    </source>
</evidence>
<dbReference type="SUPFAM" id="SSF57850">
    <property type="entry name" value="RING/U-box"/>
    <property type="match status" value="1"/>
</dbReference>
<dbReference type="GO" id="GO:0061630">
    <property type="term" value="F:ubiquitin protein ligase activity"/>
    <property type="evidence" value="ECO:0007669"/>
    <property type="project" value="TreeGrafter"/>
</dbReference>
<dbReference type="Gene3D" id="3.30.40.10">
    <property type="entry name" value="Zinc/RING finger domain, C3HC4 (zinc finger)"/>
    <property type="match status" value="1"/>
</dbReference>
<dbReference type="InterPro" id="IPR050731">
    <property type="entry name" value="HRD1_E3_ubiq-ligases"/>
</dbReference>
<organism evidence="7 8">
    <name type="scientific">Cytospora schulzeri</name>
    <dbReference type="NCBI Taxonomy" id="448051"/>
    <lineage>
        <taxon>Eukaryota</taxon>
        <taxon>Fungi</taxon>
        <taxon>Dikarya</taxon>
        <taxon>Ascomycota</taxon>
        <taxon>Pezizomycotina</taxon>
        <taxon>Sordariomycetes</taxon>
        <taxon>Sordariomycetidae</taxon>
        <taxon>Diaporthales</taxon>
        <taxon>Cytosporaceae</taxon>
        <taxon>Cytospora</taxon>
    </lineage>
</organism>
<evidence type="ECO:0000256" key="4">
    <source>
        <dbReference type="PROSITE-ProRule" id="PRU00175"/>
    </source>
</evidence>
<reference evidence="7 8" key="1">
    <citation type="submission" date="2015-09" db="EMBL/GenBank/DDBJ databases">
        <title>Host preference determinants of Valsa canker pathogens revealed by comparative genomics.</title>
        <authorList>
            <person name="Yin Z."/>
            <person name="Huang L."/>
        </authorList>
    </citation>
    <scope>NUCLEOTIDE SEQUENCE [LARGE SCALE GENOMIC DNA]</scope>
    <source>
        <strain evidence="7 8">03-1</strain>
    </source>
</reference>
<gene>
    <name evidence="7" type="ORF">VMCG_05563</name>
</gene>
<keyword evidence="3" id="KW-0862">Zinc</keyword>
<evidence type="ECO:0000313" key="8">
    <source>
        <dbReference type="Proteomes" id="UP000283895"/>
    </source>
</evidence>
<feature type="region of interest" description="Disordered" evidence="5">
    <location>
        <begin position="54"/>
        <end position="96"/>
    </location>
</feature>
<proteinExistence type="predicted"/>
<protein>
    <recommendedName>
        <fullName evidence="6">RING-type domain-containing protein</fullName>
    </recommendedName>
</protein>
<dbReference type="Proteomes" id="UP000283895">
    <property type="component" value="Unassembled WGS sequence"/>
</dbReference>
<dbReference type="CDD" id="cd16448">
    <property type="entry name" value="RING-H2"/>
    <property type="match status" value="1"/>
</dbReference>
<dbReference type="InterPro" id="IPR001841">
    <property type="entry name" value="Znf_RING"/>
</dbReference>
<dbReference type="OrthoDB" id="5245468at2759"/>
<sequence length="203" mass="22788">MHPYKRARKRLHTVVNEIERPAQVSQEELECPICMGELFRRISIPQPRTTRIIPKAETRSGTIKSEAEIPPPSTGIIPPAIQSPDHDGSPPPPDSSMVRWFADDVVSLRTCQHIFHGRCLTTWFMMERYDCPLCRAAYWGAALDEKIKKGEATSVGADDVGVQERWQHQIAAAASADVTVPLPTWQRERSFTEQSTSWAGVVV</sequence>
<evidence type="ECO:0000256" key="1">
    <source>
        <dbReference type="ARBA" id="ARBA00022723"/>
    </source>
</evidence>
<dbReference type="SMART" id="SM00184">
    <property type="entry name" value="RING"/>
    <property type="match status" value="1"/>
</dbReference>